<dbReference type="Pfam" id="PF00107">
    <property type="entry name" value="ADH_zinc_N"/>
    <property type="match status" value="1"/>
</dbReference>
<comment type="cofactor">
    <cofactor evidence="1">
        <name>Zn(2+)</name>
        <dbReference type="ChEBI" id="CHEBI:29105"/>
    </cofactor>
</comment>
<dbReference type="InterPro" id="IPR036291">
    <property type="entry name" value="NAD(P)-bd_dom_sf"/>
</dbReference>
<feature type="domain" description="Alcohol dehydrogenase-like C-terminal" evidence="6">
    <location>
        <begin position="8"/>
        <end position="86"/>
    </location>
</feature>
<reference evidence="7 8" key="1">
    <citation type="submission" date="2014-03" db="EMBL/GenBank/DDBJ databases">
        <title>Draft genome of the hookworm Oesophagostomum dentatum.</title>
        <authorList>
            <person name="Mitreva M."/>
        </authorList>
    </citation>
    <scope>NUCLEOTIDE SEQUENCE [LARGE SCALE GENOMIC DNA]</scope>
    <source>
        <strain evidence="7 8">OD-Hann</strain>
    </source>
</reference>
<proteinExistence type="inferred from homology"/>
<protein>
    <recommendedName>
        <fullName evidence="6">Alcohol dehydrogenase-like C-terminal domain-containing protein</fullName>
    </recommendedName>
</protein>
<evidence type="ECO:0000313" key="7">
    <source>
        <dbReference type="EMBL" id="KHJ88580.1"/>
    </source>
</evidence>
<keyword evidence="3" id="KW-0479">Metal-binding</keyword>
<keyword evidence="8" id="KW-1185">Reference proteome</keyword>
<evidence type="ECO:0000313" key="8">
    <source>
        <dbReference type="Proteomes" id="UP000053660"/>
    </source>
</evidence>
<dbReference type="SUPFAM" id="SSF51735">
    <property type="entry name" value="NAD(P)-binding Rossmann-fold domains"/>
    <property type="match status" value="1"/>
</dbReference>
<evidence type="ECO:0000256" key="2">
    <source>
        <dbReference type="ARBA" id="ARBA00008072"/>
    </source>
</evidence>
<evidence type="ECO:0000256" key="5">
    <source>
        <dbReference type="ARBA" id="ARBA00023002"/>
    </source>
</evidence>
<organism evidence="7 8">
    <name type="scientific">Oesophagostomum dentatum</name>
    <name type="common">Nodular worm</name>
    <dbReference type="NCBI Taxonomy" id="61180"/>
    <lineage>
        <taxon>Eukaryota</taxon>
        <taxon>Metazoa</taxon>
        <taxon>Ecdysozoa</taxon>
        <taxon>Nematoda</taxon>
        <taxon>Chromadorea</taxon>
        <taxon>Rhabditida</taxon>
        <taxon>Rhabditina</taxon>
        <taxon>Rhabditomorpha</taxon>
        <taxon>Strongyloidea</taxon>
        <taxon>Strongylidae</taxon>
        <taxon>Oesophagostomum</taxon>
    </lineage>
</organism>
<accession>A0A0B1SZH5</accession>
<evidence type="ECO:0000256" key="4">
    <source>
        <dbReference type="ARBA" id="ARBA00022833"/>
    </source>
</evidence>
<evidence type="ECO:0000259" key="6">
    <source>
        <dbReference type="Pfam" id="PF00107"/>
    </source>
</evidence>
<evidence type="ECO:0000256" key="3">
    <source>
        <dbReference type="ARBA" id="ARBA00022723"/>
    </source>
</evidence>
<dbReference type="GO" id="GO:0003939">
    <property type="term" value="F:L-iditol 2-dehydrogenase (NAD+) activity"/>
    <property type="evidence" value="ECO:0007669"/>
    <property type="project" value="TreeGrafter"/>
</dbReference>
<dbReference type="Gene3D" id="3.40.50.720">
    <property type="entry name" value="NAD(P)-binding Rossmann-like Domain"/>
    <property type="match status" value="1"/>
</dbReference>
<evidence type="ECO:0000256" key="1">
    <source>
        <dbReference type="ARBA" id="ARBA00001947"/>
    </source>
</evidence>
<keyword evidence="4" id="KW-0862">Zinc</keyword>
<dbReference type="PANTHER" id="PTHR43161:SF9">
    <property type="entry name" value="SORBITOL DEHYDROGENASE"/>
    <property type="match status" value="1"/>
</dbReference>
<name>A0A0B1SZH5_OESDE</name>
<dbReference type="EMBL" id="KN555610">
    <property type="protein sequence ID" value="KHJ88580.1"/>
    <property type="molecule type" value="Genomic_DNA"/>
</dbReference>
<sequence length="131" mass="14235">MTPEEVRNAVVKALGQEPEITIECTGAQSCLESGILTTRPGGVMVLVGLGEPATEIPIIEAALREIDIRGVFRYANCYPIALNLVASGRIDLSGLTRAHYELEDVHKAFERAQKGDVIKVFIKCHKEVAGF</sequence>
<dbReference type="Gene3D" id="3.90.180.10">
    <property type="entry name" value="Medium-chain alcohol dehydrogenases, catalytic domain"/>
    <property type="match status" value="1"/>
</dbReference>
<dbReference type="PANTHER" id="PTHR43161">
    <property type="entry name" value="SORBITOL DEHYDROGENASE"/>
    <property type="match status" value="1"/>
</dbReference>
<gene>
    <name evidence="7" type="ORF">OESDEN_11624</name>
</gene>
<dbReference type="Proteomes" id="UP000053660">
    <property type="component" value="Unassembled WGS sequence"/>
</dbReference>
<comment type="similarity">
    <text evidence="2">Belongs to the zinc-containing alcohol dehydrogenase family.</text>
</comment>
<dbReference type="OrthoDB" id="1879366at2759"/>
<dbReference type="InterPro" id="IPR013149">
    <property type="entry name" value="ADH-like_C"/>
</dbReference>
<dbReference type="GO" id="GO:0046872">
    <property type="term" value="F:metal ion binding"/>
    <property type="evidence" value="ECO:0007669"/>
    <property type="project" value="UniProtKB-KW"/>
</dbReference>
<dbReference type="GO" id="GO:0006062">
    <property type="term" value="P:sorbitol catabolic process"/>
    <property type="evidence" value="ECO:0007669"/>
    <property type="project" value="TreeGrafter"/>
</dbReference>
<dbReference type="AlphaFoldDB" id="A0A0B1SZH5"/>
<keyword evidence="5" id="KW-0560">Oxidoreductase</keyword>